<organism evidence="6 7">
    <name type="scientific">Vitis vinifera</name>
    <name type="common">Grape</name>
    <dbReference type="NCBI Taxonomy" id="29760"/>
    <lineage>
        <taxon>Eukaryota</taxon>
        <taxon>Viridiplantae</taxon>
        <taxon>Streptophyta</taxon>
        <taxon>Embryophyta</taxon>
        <taxon>Tracheophyta</taxon>
        <taxon>Spermatophyta</taxon>
        <taxon>Magnoliopsida</taxon>
        <taxon>eudicotyledons</taxon>
        <taxon>Gunneridae</taxon>
        <taxon>Pentapetalae</taxon>
        <taxon>rosids</taxon>
        <taxon>Vitales</taxon>
        <taxon>Vitaceae</taxon>
        <taxon>Viteae</taxon>
        <taxon>Vitis</taxon>
    </lineage>
</organism>
<dbReference type="CDD" id="cd14798">
    <property type="entry name" value="RX-CC_like"/>
    <property type="match status" value="1"/>
</dbReference>
<gene>
    <name evidence="6" type="primary">RGA3_34</name>
    <name evidence="6" type="ORF">CK203_061124</name>
</gene>
<accession>A0A438GI19</accession>
<keyword evidence="1" id="KW-0677">Repeat</keyword>
<dbReference type="PANTHER" id="PTHR19338">
    <property type="entry name" value="TRANSLOCASE OF INNER MITOCHONDRIAL MEMBRANE 13 HOMOLOG"/>
    <property type="match status" value="1"/>
</dbReference>
<dbReference type="Gene3D" id="1.20.5.4130">
    <property type="match status" value="1"/>
</dbReference>
<evidence type="ECO:0000313" key="7">
    <source>
        <dbReference type="Proteomes" id="UP000288805"/>
    </source>
</evidence>
<evidence type="ECO:0000256" key="1">
    <source>
        <dbReference type="ARBA" id="ARBA00022737"/>
    </source>
</evidence>
<dbReference type="GO" id="GO:0006952">
    <property type="term" value="P:defense response"/>
    <property type="evidence" value="ECO:0007669"/>
    <property type="project" value="UniProtKB-KW"/>
</dbReference>
<dbReference type="Pfam" id="PF00931">
    <property type="entry name" value="NB-ARC"/>
    <property type="match status" value="1"/>
</dbReference>
<dbReference type="AlphaFoldDB" id="A0A438GI19"/>
<evidence type="ECO:0000259" key="5">
    <source>
        <dbReference type="Pfam" id="PF18052"/>
    </source>
</evidence>
<dbReference type="PANTHER" id="PTHR19338:SF73">
    <property type="entry name" value="DISEASE RESISTANCE PROTEIN RGA2-LIKE"/>
    <property type="match status" value="1"/>
</dbReference>
<evidence type="ECO:0000256" key="3">
    <source>
        <dbReference type="ARBA" id="ARBA00022821"/>
    </source>
</evidence>
<dbReference type="InterPro" id="IPR027417">
    <property type="entry name" value="P-loop_NTPase"/>
</dbReference>
<dbReference type="Gene3D" id="3.40.50.300">
    <property type="entry name" value="P-loop containing nucleotide triphosphate hydrolases"/>
    <property type="match status" value="1"/>
</dbReference>
<dbReference type="Pfam" id="PF18052">
    <property type="entry name" value="Rx_N"/>
    <property type="match status" value="1"/>
</dbReference>
<dbReference type="InterPro" id="IPR041118">
    <property type="entry name" value="Rx_N"/>
</dbReference>
<keyword evidence="2" id="KW-0547">Nucleotide-binding</keyword>
<evidence type="ECO:0000259" key="4">
    <source>
        <dbReference type="Pfam" id="PF00931"/>
    </source>
</evidence>
<reference evidence="6 7" key="1">
    <citation type="journal article" date="2018" name="PLoS Genet.">
        <title>Population sequencing reveals clonal diversity and ancestral inbreeding in the grapevine cultivar Chardonnay.</title>
        <authorList>
            <person name="Roach M.J."/>
            <person name="Johnson D.L."/>
            <person name="Bohlmann J."/>
            <person name="van Vuuren H.J."/>
            <person name="Jones S.J."/>
            <person name="Pretorius I.S."/>
            <person name="Schmidt S.A."/>
            <person name="Borneman A.R."/>
        </authorList>
    </citation>
    <scope>NUCLEOTIDE SEQUENCE [LARGE SCALE GENOMIC DNA]</scope>
    <source>
        <strain evidence="7">cv. Chardonnay</strain>
        <tissue evidence="6">Leaf</tissue>
    </source>
</reference>
<evidence type="ECO:0000256" key="2">
    <source>
        <dbReference type="ARBA" id="ARBA00022741"/>
    </source>
</evidence>
<comment type="caution">
    <text evidence="6">The sequence shown here is derived from an EMBL/GenBank/DDBJ whole genome shotgun (WGS) entry which is preliminary data.</text>
</comment>
<feature type="domain" description="NB-ARC" evidence="4">
    <location>
        <begin position="167"/>
        <end position="204"/>
    </location>
</feature>
<dbReference type="InterPro" id="IPR002182">
    <property type="entry name" value="NB-ARC"/>
</dbReference>
<proteinExistence type="predicted"/>
<dbReference type="InterPro" id="IPR038005">
    <property type="entry name" value="RX-like_CC"/>
</dbReference>
<sequence length="205" mass="23099">MADQIPFGVVDHILIKLGSLAVREIRSMYGVPKELTKLSGKLGTIKAVLLDAEEKQQQNNRAVKDWVWRLKGVVHDADDLVDDYATHYLQRGGLARQVSDFSSENQVAFRLNMSHRLKDIKERIDDIAKDIPMLNLIPRDIVLHTRVENSWRDTHSFVLTSEIVGREENKEEIIGKLLSDGEENLLVVAIEGIGGLGKTTLAHEK</sequence>
<name>A0A438GI19_VITVI</name>
<keyword evidence="3" id="KW-0611">Plant defense</keyword>
<evidence type="ECO:0000313" key="6">
    <source>
        <dbReference type="EMBL" id="RVW71859.1"/>
    </source>
</evidence>
<dbReference type="EMBL" id="QGNW01000428">
    <property type="protein sequence ID" value="RVW71859.1"/>
    <property type="molecule type" value="Genomic_DNA"/>
</dbReference>
<feature type="domain" description="Disease resistance N-terminal" evidence="5">
    <location>
        <begin position="9"/>
        <end position="99"/>
    </location>
</feature>
<dbReference type="Proteomes" id="UP000288805">
    <property type="component" value="Unassembled WGS sequence"/>
</dbReference>
<dbReference type="SUPFAM" id="SSF52540">
    <property type="entry name" value="P-loop containing nucleoside triphosphate hydrolases"/>
    <property type="match status" value="1"/>
</dbReference>
<protein>
    <submittedName>
        <fullName evidence="6">Putative disease resistance protein RGA3</fullName>
    </submittedName>
</protein>
<dbReference type="GO" id="GO:0043531">
    <property type="term" value="F:ADP binding"/>
    <property type="evidence" value="ECO:0007669"/>
    <property type="project" value="InterPro"/>
</dbReference>